<keyword evidence="3" id="KW-1185">Reference proteome</keyword>
<dbReference type="AlphaFoldDB" id="A0AA86SIS9"/>
<organism evidence="2 3">
    <name type="scientific">Sphenostylis stenocarpa</name>
    <dbReference type="NCBI Taxonomy" id="92480"/>
    <lineage>
        <taxon>Eukaryota</taxon>
        <taxon>Viridiplantae</taxon>
        <taxon>Streptophyta</taxon>
        <taxon>Embryophyta</taxon>
        <taxon>Tracheophyta</taxon>
        <taxon>Spermatophyta</taxon>
        <taxon>Magnoliopsida</taxon>
        <taxon>eudicotyledons</taxon>
        <taxon>Gunneridae</taxon>
        <taxon>Pentapetalae</taxon>
        <taxon>rosids</taxon>
        <taxon>fabids</taxon>
        <taxon>Fabales</taxon>
        <taxon>Fabaceae</taxon>
        <taxon>Papilionoideae</taxon>
        <taxon>50 kb inversion clade</taxon>
        <taxon>NPAAA clade</taxon>
        <taxon>indigoferoid/millettioid clade</taxon>
        <taxon>Phaseoleae</taxon>
        <taxon>Sphenostylis</taxon>
    </lineage>
</organism>
<dbReference type="Proteomes" id="UP001189624">
    <property type="component" value="Chromosome 3"/>
</dbReference>
<gene>
    <name evidence="2" type="ORF">AYBTSS11_LOCUS10408</name>
</gene>
<reference evidence="2" key="1">
    <citation type="submission" date="2023-10" db="EMBL/GenBank/DDBJ databases">
        <authorList>
            <person name="Domelevo Entfellner J.-B."/>
        </authorList>
    </citation>
    <scope>NUCLEOTIDE SEQUENCE</scope>
</reference>
<evidence type="ECO:0000313" key="2">
    <source>
        <dbReference type="EMBL" id="CAJ1941683.1"/>
    </source>
</evidence>
<dbReference type="EMBL" id="OY731400">
    <property type="protein sequence ID" value="CAJ1941683.1"/>
    <property type="molecule type" value="Genomic_DNA"/>
</dbReference>
<feature type="region of interest" description="Disordered" evidence="1">
    <location>
        <begin position="29"/>
        <end position="51"/>
    </location>
</feature>
<proteinExistence type="predicted"/>
<protein>
    <submittedName>
        <fullName evidence="2">Uncharacterized protein</fullName>
    </submittedName>
</protein>
<dbReference type="Gramene" id="rna-AYBTSS11_LOCUS10408">
    <property type="protein sequence ID" value="CAJ1941683.1"/>
    <property type="gene ID" value="gene-AYBTSS11_LOCUS10408"/>
</dbReference>
<evidence type="ECO:0000313" key="3">
    <source>
        <dbReference type="Proteomes" id="UP001189624"/>
    </source>
</evidence>
<sequence length="87" mass="9514">MVGLHRQSATLSATNAVEHSLTDFHSQVYSSGPSIGKRLRGSDKIQNGDIMTKSGTNSSLWLRFAAHPFTCEGQQFIRAEDSHLAPK</sequence>
<evidence type="ECO:0000256" key="1">
    <source>
        <dbReference type="SAM" id="MobiDB-lite"/>
    </source>
</evidence>
<accession>A0AA86SIS9</accession>
<name>A0AA86SIS9_9FABA</name>